<reference evidence="1 2" key="1">
    <citation type="journal article" date="2011" name="Proc. Natl. Acad. Sci. U.S.A.">
        <title>Comparative genomics of xylose-fermenting fungi for enhanced biofuel production.</title>
        <authorList>
            <person name="Wohlbach D.J."/>
            <person name="Kuo A."/>
            <person name="Sato T.K."/>
            <person name="Potts K.M."/>
            <person name="Salamov A.A."/>
            <person name="LaButti K.M."/>
            <person name="Sun H."/>
            <person name="Clum A."/>
            <person name="Pangilinan J.L."/>
            <person name="Lindquist E.A."/>
            <person name="Lucas S."/>
            <person name="Lapidus A."/>
            <person name="Jin M."/>
            <person name="Gunawan C."/>
            <person name="Balan V."/>
            <person name="Dale B.E."/>
            <person name="Jeffries T.W."/>
            <person name="Zinkel R."/>
            <person name="Barry K.W."/>
            <person name="Grigoriev I.V."/>
            <person name="Gasch A.P."/>
        </authorList>
    </citation>
    <scope>NUCLEOTIDE SEQUENCE [LARGE SCALE GENOMIC DNA]</scope>
    <source>
        <strain evidence="2">ATCC 10573 / BCRC 21748 / CBS 615 / JCM 9827 / NBRC 10315 / NRRL Y-1498 / VKM Y-70</strain>
    </source>
</reference>
<accession>G3AX69</accession>
<dbReference type="HOGENOM" id="CLU_103820_0_0_1"/>
<name>G3AX69_CANTC</name>
<dbReference type="Proteomes" id="UP000000707">
    <property type="component" value="Unassembled WGS sequence"/>
</dbReference>
<sequence>MESIHSLTRALSDKNVYNYFTTLCQLPVEETSDPQIIKLLNTLELFAFGNIRHYWQYRANFIDLTREQAIKLVKLSIWDVLSQVAGGTIAMDTITKDPGLVGALTQIDGHKDVELALEVLLLEMCGESVRTVIDEVNGTITVVEVTKYRDVYDSRLYGLKVLQPQDIRSLTYHKQQLEQWLGTSVWQVQAEYGKVVEKSKKRRQPSEV</sequence>
<gene>
    <name evidence="1" type="ORF">CANTEDRAFT_112439</name>
</gene>
<organism evidence="2">
    <name type="scientific">Candida tenuis (strain ATCC 10573 / BCRC 21748 / CBS 615 / JCM 9827 / NBRC 10315 / NRRL Y-1498 / VKM Y-70)</name>
    <name type="common">Yeast</name>
    <name type="synonym">Yamadazyma tenuis</name>
    <dbReference type="NCBI Taxonomy" id="590646"/>
    <lineage>
        <taxon>Eukaryota</taxon>
        <taxon>Fungi</taxon>
        <taxon>Dikarya</taxon>
        <taxon>Ascomycota</taxon>
        <taxon>Saccharomycotina</taxon>
        <taxon>Pichiomycetes</taxon>
        <taxon>Debaryomycetaceae</taxon>
        <taxon>Yamadazyma</taxon>
    </lineage>
</organism>
<evidence type="ECO:0000313" key="2">
    <source>
        <dbReference type="Proteomes" id="UP000000707"/>
    </source>
</evidence>
<dbReference type="EMBL" id="GL996510">
    <property type="protein sequence ID" value="EGV66702.1"/>
    <property type="molecule type" value="Genomic_DNA"/>
</dbReference>
<evidence type="ECO:0008006" key="3">
    <source>
        <dbReference type="Google" id="ProtNLM"/>
    </source>
</evidence>
<dbReference type="STRING" id="590646.G3AX69"/>
<dbReference type="OrthoDB" id="10265275at2759"/>
<dbReference type="AlphaFoldDB" id="G3AX69"/>
<dbReference type="eggNOG" id="ENOG502RQDW">
    <property type="taxonomic scope" value="Eukaryota"/>
</dbReference>
<evidence type="ECO:0000313" key="1">
    <source>
        <dbReference type="EMBL" id="EGV66702.1"/>
    </source>
</evidence>
<proteinExistence type="predicted"/>
<protein>
    <recommendedName>
        <fullName evidence="3">PCI domain-containing protein</fullName>
    </recommendedName>
</protein>
<keyword evidence="2" id="KW-1185">Reference proteome</keyword>